<dbReference type="PROSITE" id="PS01242">
    <property type="entry name" value="ZF_FPG_1"/>
    <property type="match status" value="1"/>
</dbReference>
<keyword evidence="8 18" id="KW-0378">Hydrolase</keyword>
<keyword evidence="9" id="KW-0862">Zinc</keyword>
<evidence type="ECO:0000256" key="8">
    <source>
        <dbReference type="ARBA" id="ARBA00022801"/>
    </source>
</evidence>
<sequence>MPELPEVETTKRGIEPYILGKSIQQLVVRQSRLRWPVPKPLARYLKGQQIERIARRGKYLLLSINHGTLIIHLGMSGSLRMLKQMIPPGPHDHVDLAFSNGSVLRYTDPRRFGAWLWTAEPVKQHPLLINLGPEPLSTHFNADYLYHYSSKRKQAIKAFIMNAHTVVGIGNIYANESLFRAGIHPSRAAGCISQQRYEILVDSIKNILQAAIEQGGTTLRDFVDGEGKPGYFQQQLQVYGCAGNPCRNCGAAIKEKRLSQRSTFYCSRCQH</sequence>
<evidence type="ECO:0000256" key="4">
    <source>
        <dbReference type="ARBA" id="ARBA00011245"/>
    </source>
</evidence>
<dbReference type="EC" id="3.2.2.23" evidence="18"/>
<dbReference type="SUPFAM" id="SSF46946">
    <property type="entry name" value="S13-like H2TH domain"/>
    <property type="match status" value="1"/>
</dbReference>
<evidence type="ECO:0000256" key="3">
    <source>
        <dbReference type="ARBA" id="ARBA00009409"/>
    </source>
</evidence>
<accession>A0A3B0YJJ5</accession>
<dbReference type="InterPro" id="IPR010979">
    <property type="entry name" value="Ribosomal_uS13-like_H2TH"/>
</dbReference>
<dbReference type="SUPFAM" id="SSF81624">
    <property type="entry name" value="N-terminal domain of MutM-like DNA repair proteins"/>
    <property type="match status" value="1"/>
</dbReference>
<comment type="cofactor">
    <cofactor evidence="2">
        <name>Zn(2+)</name>
        <dbReference type="ChEBI" id="CHEBI:29105"/>
    </cofactor>
</comment>
<dbReference type="EMBL" id="UOFK01000078">
    <property type="protein sequence ID" value="VAW75472.1"/>
    <property type="molecule type" value="Genomic_DNA"/>
</dbReference>
<dbReference type="GO" id="GO:0006284">
    <property type="term" value="P:base-excision repair"/>
    <property type="evidence" value="ECO:0007669"/>
    <property type="project" value="InterPro"/>
</dbReference>
<dbReference type="PANTHER" id="PTHR22993">
    <property type="entry name" value="FORMAMIDOPYRIMIDINE-DNA GLYCOSYLASE"/>
    <property type="match status" value="1"/>
</dbReference>
<proteinExistence type="inferred from homology"/>
<evidence type="ECO:0000256" key="15">
    <source>
        <dbReference type="ARBA" id="ARBA00044632"/>
    </source>
</evidence>
<evidence type="ECO:0000256" key="2">
    <source>
        <dbReference type="ARBA" id="ARBA00001947"/>
    </source>
</evidence>
<dbReference type="InterPro" id="IPR015887">
    <property type="entry name" value="DNA_glyclase_Znf_dom_DNA_BS"/>
</dbReference>
<dbReference type="InterPro" id="IPR035937">
    <property type="entry name" value="FPG_N"/>
</dbReference>
<name>A0A3B0YJJ5_9ZZZZ</name>
<dbReference type="InterPro" id="IPR020629">
    <property type="entry name" value="FPG_Glyclase"/>
</dbReference>
<dbReference type="NCBIfam" id="TIGR00577">
    <property type="entry name" value="fpg"/>
    <property type="match status" value="1"/>
</dbReference>
<evidence type="ECO:0000259" key="17">
    <source>
        <dbReference type="PROSITE" id="PS51068"/>
    </source>
</evidence>
<dbReference type="SMART" id="SM01232">
    <property type="entry name" value="H2TH"/>
    <property type="match status" value="1"/>
</dbReference>
<comment type="catalytic activity">
    <reaction evidence="15">
        <text>2'-deoxyribonucleotide-(2'-deoxyribose 5'-phosphate)-2'-deoxyribonucleotide-DNA = a 3'-end 2'-deoxyribonucleotide-(2,3-dehydro-2,3-deoxyribose 5'-phosphate)-DNA + a 5'-end 5'-phospho-2'-deoxyribonucleoside-DNA + H(+)</text>
        <dbReference type="Rhea" id="RHEA:66592"/>
        <dbReference type="Rhea" id="RHEA-COMP:13180"/>
        <dbReference type="Rhea" id="RHEA-COMP:16897"/>
        <dbReference type="Rhea" id="RHEA-COMP:17067"/>
        <dbReference type="ChEBI" id="CHEBI:15378"/>
        <dbReference type="ChEBI" id="CHEBI:136412"/>
        <dbReference type="ChEBI" id="CHEBI:157695"/>
        <dbReference type="ChEBI" id="CHEBI:167181"/>
        <dbReference type="EC" id="4.2.99.18"/>
    </reaction>
</comment>
<keyword evidence="13" id="KW-0511">Multifunctional enzyme</keyword>
<evidence type="ECO:0000256" key="1">
    <source>
        <dbReference type="ARBA" id="ARBA00001668"/>
    </source>
</evidence>
<comment type="similarity">
    <text evidence="3">Belongs to the FPG family.</text>
</comment>
<dbReference type="GO" id="GO:0034039">
    <property type="term" value="F:8-oxo-7,8-dihydroguanine DNA N-glycosylase activity"/>
    <property type="evidence" value="ECO:0007669"/>
    <property type="project" value="TreeGrafter"/>
</dbReference>
<dbReference type="InterPro" id="IPR010663">
    <property type="entry name" value="Znf_FPG/IleRS"/>
</dbReference>
<protein>
    <submittedName>
        <fullName evidence="18">Formamidopyrimidine-DNA glycosylase</fullName>
        <ecNumber evidence="18">3.2.2.23</ecNumber>
    </submittedName>
</protein>
<feature type="domain" description="Formamidopyrimidine-DNA glycosylase catalytic" evidence="17">
    <location>
        <begin position="2"/>
        <end position="113"/>
    </location>
</feature>
<keyword evidence="10" id="KW-0238">DNA-binding</keyword>
<keyword evidence="6" id="KW-0227">DNA damage</keyword>
<evidence type="ECO:0000313" key="18">
    <source>
        <dbReference type="EMBL" id="VAW75472.1"/>
    </source>
</evidence>
<dbReference type="NCBIfam" id="NF002211">
    <property type="entry name" value="PRK01103.1"/>
    <property type="match status" value="1"/>
</dbReference>
<dbReference type="SUPFAM" id="SSF57716">
    <property type="entry name" value="Glucocorticoid receptor-like (DNA-binding domain)"/>
    <property type="match status" value="1"/>
</dbReference>
<organism evidence="18">
    <name type="scientific">hydrothermal vent metagenome</name>
    <dbReference type="NCBI Taxonomy" id="652676"/>
    <lineage>
        <taxon>unclassified sequences</taxon>
        <taxon>metagenomes</taxon>
        <taxon>ecological metagenomes</taxon>
    </lineage>
</organism>
<reference evidence="18" key="1">
    <citation type="submission" date="2018-06" db="EMBL/GenBank/DDBJ databases">
        <authorList>
            <person name="Zhirakovskaya E."/>
        </authorList>
    </citation>
    <scope>NUCLEOTIDE SEQUENCE</scope>
</reference>
<dbReference type="GO" id="GO:0008270">
    <property type="term" value="F:zinc ion binding"/>
    <property type="evidence" value="ECO:0007669"/>
    <property type="project" value="UniProtKB-KW"/>
</dbReference>
<evidence type="ECO:0000256" key="9">
    <source>
        <dbReference type="ARBA" id="ARBA00022833"/>
    </source>
</evidence>
<dbReference type="CDD" id="cd08966">
    <property type="entry name" value="EcFpg-like_N"/>
    <property type="match status" value="1"/>
</dbReference>
<evidence type="ECO:0000256" key="5">
    <source>
        <dbReference type="ARBA" id="ARBA00022723"/>
    </source>
</evidence>
<dbReference type="HAMAP" id="MF_00103">
    <property type="entry name" value="Fapy_DNA_glycosyl"/>
    <property type="match status" value="1"/>
</dbReference>
<keyword evidence="14 18" id="KW-0326">Glycosidase</keyword>
<dbReference type="InterPro" id="IPR000214">
    <property type="entry name" value="Znf_DNA_glyclase/AP_lyase"/>
</dbReference>
<dbReference type="Pfam" id="PF06827">
    <property type="entry name" value="zf-FPG_IleRS"/>
    <property type="match status" value="1"/>
</dbReference>
<dbReference type="Pfam" id="PF06831">
    <property type="entry name" value="H2TH"/>
    <property type="match status" value="1"/>
</dbReference>
<dbReference type="PROSITE" id="PS51066">
    <property type="entry name" value="ZF_FPG_2"/>
    <property type="match status" value="1"/>
</dbReference>
<keyword evidence="11" id="KW-0234">DNA repair</keyword>
<evidence type="ECO:0000256" key="7">
    <source>
        <dbReference type="ARBA" id="ARBA00022771"/>
    </source>
</evidence>
<evidence type="ECO:0000256" key="12">
    <source>
        <dbReference type="ARBA" id="ARBA00023239"/>
    </source>
</evidence>
<evidence type="ECO:0000256" key="11">
    <source>
        <dbReference type="ARBA" id="ARBA00023204"/>
    </source>
</evidence>
<dbReference type="FunFam" id="1.10.8.50:FF:000003">
    <property type="entry name" value="Formamidopyrimidine-DNA glycosylase"/>
    <property type="match status" value="1"/>
</dbReference>
<dbReference type="AlphaFoldDB" id="A0A3B0YJJ5"/>
<keyword evidence="12" id="KW-0456">Lyase</keyword>
<dbReference type="PANTHER" id="PTHR22993:SF9">
    <property type="entry name" value="FORMAMIDOPYRIMIDINE-DNA GLYCOSYLASE"/>
    <property type="match status" value="1"/>
</dbReference>
<evidence type="ECO:0000256" key="10">
    <source>
        <dbReference type="ARBA" id="ARBA00023125"/>
    </source>
</evidence>
<dbReference type="Gene3D" id="1.10.8.50">
    <property type="match status" value="1"/>
</dbReference>
<dbReference type="GO" id="GO:0140078">
    <property type="term" value="F:class I DNA-(apurinic or apyrimidinic site) endonuclease activity"/>
    <property type="evidence" value="ECO:0007669"/>
    <property type="project" value="UniProtKB-EC"/>
</dbReference>
<dbReference type="PROSITE" id="PS51068">
    <property type="entry name" value="FPG_CAT"/>
    <property type="match status" value="1"/>
</dbReference>
<evidence type="ECO:0000259" key="16">
    <source>
        <dbReference type="PROSITE" id="PS51066"/>
    </source>
</evidence>
<keyword evidence="5" id="KW-0479">Metal-binding</keyword>
<dbReference type="GO" id="GO:0003684">
    <property type="term" value="F:damaged DNA binding"/>
    <property type="evidence" value="ECO:0007669"/>
    <property type="project" value="InterPro"/>
</dbReference>
<dbReference type="InterPro" id="IPR015886">
    <property type="entry name" value="H2TH_FPG"/>
</dbReference>
<comment type="subunit">
    <text evidence="4">Monomer.</text>
</comment>
<dbReference type="SMART" id="SM00898">
    <property type="entry name" value="Fapy_DNA_glyco"/>
    <property type="match status" value="1"/>
</dbReference>
<gene>
    <name evidence="18" type="ORF">MNBD_GAMMA13-1415</name>
</gene>
<dbReference type="Gene3D" id="3.20.190.10">
    <property type="entry name" value="MutM-like, N-terminal"/>
    <property type="match status" value="1"/>
</dbReference>
<dbReference type="InterPro" id="IPR012319">
    <property type="entry name" value="FPG_cat"/>
</dbReference>
<comment type="catalytic activity">
    <reaction evidence="1">
        <text>Hydrolysis of DNA containing ring-opened 7-methylguanine residues, releasing 2,6-diamino-4-hydroxy-5-(N-methyl)formamidopyrimidine.</text>
        <dbReference type="EC" id="3.2.2.23"/>
    </reaction>
</comment>
<dbReference type="Pfam" id="PF01149">
    <property type="entry name" value="Fapy_DNA_glyco"/>
    <property type="match status" value="1"/>
</dbReference>
<evidence type="ECO:0000256" key="6">
    <source>
        <dbReference type="ARBA" id="ARBA00022763"/>
    </source>
</evidence>
<evidence type="ECO:0000256" key="13">
    <source>
        <dbReference type="ARBA" id="ARBA00023268"/>
    </source>
</evidence>
<keyword evidence="7" id="KW-0863">Zinc-finger</keyword>
<feature type="domain" description="FPG-type" evidence="16">
    <location>
        <begin position="237"/>
        <end position="271"/>
    </location>
</feature>
<dbReference type="FunFam" id="3.20.190.10:FF:000001">
    <property type="entry name" value="Formamidopyrimidine-DNA glycosylase"/>
    <property type="match status" value="1"/>
</dbReference>
<evidence type="ECO:0000256" key="14">
    <source>
        <dbReference type="ARBA" id="ARBA00023295"/>
    </source>
</evidence>